<dbReference type="InterPro" id="IPR020476">
    <property type="entry name" value="Nudix_hydrolase"/>
</dbReference>
<comment type="caution">
    <text evidence="5">The sequence shown here is derived from an EMBL/GenBank/DDBJ whole genome shotgun (WGS) entry which is preliminary data.</text>
</comment>
<evidence type="ECO:0000313" key="6">
    <source>
        <dbReference type="Proteomes" id="UP000754710"/>
    </source>
</evidence>
<dbReference type="PANTHER" id="PTHR43736">
    <property type="entry name" value="ADP-RIBOSE PYROPHOSPHATASE"/>
    <property type="match status" value="1"/>
</dbReference>
<dbReference type="Proteomes" id="UP000754710">
    <property type="component" value="Unassembled WGS sequence"/>
</dbReference>
<dbReference type="EMBL" id="JAIEZQ010000002">
    <property type="protein sequence ID" value="MBY9075432.1"/>
    <property type="molecule type" value="Genomic_DNA"/>
</dbReference>
<dbReference type="SUPFAM" id="SSF55811">
    <property type="entry name" value="Nudix"/>
    <property type="match status" value="1"/>
</dbReference>
<accession>A0ABS7RLP6</accession>
<dbReference type="Pfam" id="PF00293">
    <property type="entry name" value="NUDIX"/>
    <property type="match status" value="1"/>
</dbReference>
<evidence type="ECO:0000256" key="3">
    <source>
        <dbReference type="SAM" id="MobiDB-lite"/>
    </source>
</evidence>
<protein>
    <submittedName>
        <fullName evidence="5">NUDIX domain-containing protein</fullName>
    </submittedName>
</protein>
<gene>
    <name evidence="5" type="ORF">K1X13_11430</name>
</gene>
<dbReference type="PROSITE" id="PS51462">
    <property type="entry name" value="NUDIX"/>
    <property type="match status" value="1"/>
</dbReference>
<dbReference type="InterPro" id="IPR000086">
    <property type="entry name" value="NUDIX_hydrolase_dom"/>
</dbReference>
<proteinExistence type="inferred from homology"/>
<dbReference type="InterPro" id="IPR015797">
    <property type="entry name" value="NUDIX_hydrolase-like_dom_sf"/>
</dbReference>
<evidence type="ECO:0000313" key="5">
    <source>
        <dbReference type="EMBL" id="MBY9075432.1"/>
    </source>
</evidence>
<evidence type="ECO:0000256" key="2">
    <source>
        <dbReference type="ARBA" id="ARBA00022801"/>
    </source>
</evidence>
<dbReference type="PRINTS" id="PR00502">
    <property type="entry name" value="NUDIXFAMILY"/>
</dbReference>
<keyword evidence="2" id="KW-0378">Hydrolase</keyword>
<dbReference type="PANTHER" id="PTHR43736:SF1">
    <property type="entry name" value="DIHYDRONEOPTERIN TRIPHOSPHATE DIPHOSPHATASE"/>
    <property type="match status" value="1"/>
</dbReference>
<evidence type="ECO:0000256" key="1">
    <source>
        <dbReference type="ARBA" id="ARBA00005582"/>
    </source>
</evidence>
<reference evidence="5 6" key="1">
    <citation type="submission" date="2021-08" db="EMBL/GenBank/DDBJ databases">
        <title>Nocardioides bacterium WL0053 sp. nov., isolated from the sediment.</title>
        <authorList>
            <person name="Wang L."/>
            <person name="Zhang D."/>
            <person name="Zhang A."/>
        </authorList>
    </citation>
    <scope>NUCLEOTIDE SEQUENCE [LARGE SCALE GENOMIC DNA]</scope>
    <source>
        <strain evidence="5 6">WL0053</strain>
    </source>
</reference>
<keyword evidence="6" id="KW-1185">Reference proteome</keyword>
<dbReference type="CDD" id="cd04673">
    <property type="entry name" value="NUDIX_ADPRase"/>
    <property type="match status" value="1"/>
</dbReference>
<sequence length="123" mass="12717">MILRGQEPAKGCWSVPGGRVEPGESDEQATAREVLEETGLAVVVGPLAGTVDRDIPGGGVFRIRDYRCVPAPGADPAAVRAGDDADDAGWFTADEVRALTCTPGLVEALEEWGVLAPRSSSAG</sequence>
<organism evidence="5 6">
    <name type="scientific">Nocardioides jiangsuensis</name>
    <dbReference type="NCBI Taxonomy" id="2866161"/>
    <lineage>
        <taxon>Bacteria</taxon>
        <taxon>Bacillati</taxon>
        <taxon>Actinomycetota</taxon>
        <taxon>Actinomycetes</taxon>
        <taxon>Propionibacteriales</taxon>
        <taxon>Nocardioidaceae</taxon>
        <taxon>Nocardioides</taxon>
    </lineage>
</organism>
<dbReference type="Gene3D" id="3.90.79.10">
    <property type="entry name" value="Nucleoside Triphosphate Pyrophosphohydrolase"/>
    <property type="match status" value="1"/>
</dbReference>
<name>A0ABS7RLP6_9ACTN</name>
<feature type="region of interest" description="Disordered" evidence="3">
    <location>
        <begin position="1"/>
        <end position="27"/>
    </location>
</feature>
<comment type="similarity">
    <text evidence="1">Belongs to the Nudix hydrolase family.</text>
</comment>
<evidence type="ECO:0000259" key="4">
    <source>
        <dbReference type="PROSITE" id="PS51462"/>
    </source>
</evidence>
<feature type="domain" description="Nudix hydrolase" evidence="4">
    <location>
        <begin position="1"/>
        <end position="114"/>
    </location>
</feature>